<protein>
    <submittedName>
        <fullName evidence="2">Uncharacterized protein</fullName>
    </submittedName>
</protein>
<name>A0AAV7QBL1_PLEWA</name>
<evidence type="ECO:0000256" key="1">
    <source>
        <dbReference type="SAM" id="MobiDB-lite"/>
    </source>
</evidence>
<accession>A0AAV7QBL1</accession>
<reference evidence="2" key="1">
    <citation type="journal article" date="2022" name="bioRxiv">
        <title>Sequencing and chromosome-scale assembly of the giantPleurodeles waltlgenome.</title>
        <authorList>
            <person name="Brown T."/>
            <person name="Elewa A."/>
            <person name="Iarovenko S."/>
            <person name="Subramanian E."/>
            <person name="Araus A.J."/>
            <person name="Petzold A."/>
            <person name="Susuki M."/>
            <person name="Suzuki K.-i.T."/>
            <person name="Hayashi T."/>
            <person name="Toyoda A."/>
            <person name="Oliveira C."/>
            <person name="Osipova E."/>
            <person name="Leigh N.D."/>
            <person name="Simon A."/>
            <person name="Yun M.H."/>
        </authorList>
    </citation>
    <scope>NUCLEOTIDE SEQUENCE</scope>
    <source>
        <strain evidence="2">20211129_DDA</strain>
        <tissue evidence="2">Liver</tissue>
    </source>
</reference>
<keyword evidence="3" id="KW-1185">Reference proteome</keyword>
<comment type="caution">
    <text evidence="2">The sequence shown here is derived from an EMBL/GenBank/DDBJ whole genome shotgun (WGS) entry which is preliminary data.</text>
</comment>
<evidence type="ECO:0000313" key="3">
    <source>
        <dbReference type="Proteomes" id="UP001066276"/>
    </source>
</evidence>
<feature type="region of interest" description="Disordered" evidence="1">
    <location>
        <begin position="51"/>
        <end position="77"/>
    </location>
</feature>
<dbReference type="Proteomes" id="UP001066276">
    <property type="component" value="Chromosome 6"/>
</dbReference>
<dbReference type="AlphaFoldDB" id="A0AAV7QBL1"/>
<sequence>MALVRCRQQHPSGSIIIHEGQVVTRNEPEVISLPALRRRANGFTRCHSYQTKTDCDKPNTRPQGRSPVRAVDCLPGG</sequence>
<proteinExistence type="predicted"/>
<organism evidence="2 3">
    <name type="scientific">Pleurodeles waltl</name>
    <name type="common">Iberian ribbed newt</name>
    <dbReference type="NCBI Taxonomy" id="8319"/>
    <lineage>
        <taxon>Eukaryota</taxon>
        <taxon>Metazoa</taxon>
        <taxon>Chordata</taxon>
        <taxon>Craniata</taxon>
        <taxon>Vertebrata</taxon>
        <taxon>Euteleostomi</taxon>
        <taxon>Amphibia</taxon>
        <taxon>Batrachia</taxon>
        <taxon>Caudata</taxon>
        <taxon>Salamandroidea</taxon>
        <taxon>Salamandridae</taxon>
        <taxon>Pleurodelinae</taxon>
        <taxon>Pleurodeles</taxon>
    </lineage>
</organism>
<dbReference type="EMBL" id="JANPWB010000010">
    <property type="protein sequence ID" value="KAJ1137931.1"/>
    <property type="molecule type" value="Genomic_DNA"/>
</dbReference>
<gene>
    <name evidence="2" type="ORF">NDU88_004325</name>
</gene>
<evidence type="ECO:0000313" key="2">
    <source>
        <dbReference type="EMBL" id="KAJ1137931.1"/>
    </source>
</evidence>